<dbReference type="STRING" id="3880.G7KAR8"/>
<dbReference type="EC" id="2.1.1.43" evidence="13"/>
<evidence type="ECO:0000256" key="5">
    <source>
        <dbReference type="ARBA" id="ARBA00022691"/>
    </source>
</evidence>
<dbReference type="PROSITE" id="PS00028">
    <property type="entry name" value="ZINC_FINGER_C2H2_1"/>
    <property type="match status" value="3"/>
</dbReference>
<feature type="compositionally biased region" description="Polar residues" evidence="7">
    <location>
        <begin position="942"/>
        <end position="953"/>
    </location>
</feature>
<dbReference type="PROSITE" id="PS50868">
    <property type="entry name" value="POST_SET"/>
    <property type="match status" value="1"/>
</dbReference>
<evidence type="ECO:0000313" key="14">
    <source>
        <dbReference type="EnsemblPlants" id="AES94831"/>
    </source>
</evidence>
<feature type="domain" description="C2H2-type" evidence="8">
    <location>
        <begin position="960"/>
        <end position="988"/>
    </location>
</feature>
<evidence type="ECO:0000256" key="3">
    <source>
        <dbReference type="ARBA" id="ARBA00022603"/>
    </source>
</evidence>
<reference evidence="14" key="3">
    <citation type="submission" date="2015-04" db="UniProtKB">
        <authorList>
            <consortium name="EnsemblPlants"/>
        </authorList>
    </citation>
    <scope>IDENTIFICATION</scope>
    <source>
        <strain evidence="14">cv. Jemalong A17</strain>
    </source>
</reference>
<dbReference type="GO" id="GO:0008270">
    <property type="term" value="F:zinc ion binding"/>
    <property type="evidence" value="ECO:0007669"/>
    <property type="project" value="UniProtKB-KW"/>
</dbReference>
<protein>
    <submittedName>
        <fullName evidence="12">Histone-lysine N-methyltransferase SUVR5-like protein</fullName>
    </submittedName>
    <submittedName>
        <fullName evidence="13">Putative histone-lysine N-methyltransferase transcription factor C2H2 family</fullName>
        <ecNumber evidence="13">2.1.1.43</ecNumber>
    </submittedName>
</protein>
<dbReference type="Pfam" id="PF00856">
    <property type="entry name" value="SET"/>
    <property type="match status" value="1"/>
</dbReference>
<dbReference type="PaxDb" id="3880-AES94831"/>
<evidence type="ECO:0000256" key="1">
    <source>
        <dbReference type="ARBA" id="ARBA00004286"/>
    </source>
</evidence>
<feature type="region of interest" description="Disordered" evidence="7">
    <location>
        <begin position="922"/>
        <end position="955"/>
    </location>
</feature>
<dbReference type="HOGENOM" id="CLU_004911_0_0_1"/>
<dbReference type="GO" id="GO:0005634">
    <property type="term" value="C:nucleus"/>
    <property type="evidence" value="ECO:0000318"/>
    <property type="project" value="GO_Central"/>
</dbReference>
<dbReference type="Pfam" id="PF05033">
    <property type="entry name" value="Pre-SET"/>
    <property type="match status" value="1"/>
</dbReference>
<dbReference type="PANTHER" id="PTHR47325:SF1">
    <property type="entry name" value="HISTONE-LYSINE N-METHYLTRANSFERASE SUVR5"/>
    <property type="match status" value="1"/>
</dbReference>
<evidence type="ECO:0000313" key="16">
    <source>
        <dbReference type="Proteomes" id="UP000265566"/>
    </source>
</evidence>
<dbReference type="InterPro" id="IPR007728">
    <property type="entry name" value="Pre-SET_dom"/>
</dbReference>
<evidence type="ECO:0000259" key="8">
    <source>
        <dbReference type="PROSITE" id="PS50157"/>
    </source>
</evidence>
<dbReference type="SMART" id="SM00355">
    <property type="entry name" value="ZnF_C2H2"/>
    <property type="match status" value="4"/>
</dbReference>
<keyword evidence="4 13" id="KW-0808">Transferase</keyword>
<dbReference type="GO" id="GO:0006338">
    <property type="term" value="P:chromatin remodeling"/>
    <property type="evidence" value="ECO:0000318"/>
    <property type="project" value="GO_Central"/>
</dbReference>
<reference evidence="12 15" key="2">
    <citation type="journal article" date="2014" name="BMC Genomics">
        <title>An improved genome release (version Mt4.0) for the model legume Medicago truncatula.</title>
        <authorList>
            <person name="Tang H."/>
            <person name="Krishnakumar V."/>
            <person name="Bidwell S."/>
            <person name="Rosen B."/>
            <person name="Chan A."/>
            <person name="Zhou S."/>
            <person name="Gentzbittel L."/>
            <person name="Childs K.L."/>
            <person name="Yandell M."/>
            <person name="Gundlach H."/>
            <person name="Mayer K.F."/>
            <person name="Schwartz D.C."/>
            <person name="Town C.D."/>
        </authorList>
    </citation>
    <scope>GENOME REANNOTATION</scope>
    <source>
        <strain evidence="12">A17</strain>
        <strain evidence="14 15">cv. Jemalong A17</strain>
    </source>
</reference>
<dbReference type="SMART" id="SM00468">
    <property type="entry name" value="PreSET"/>
    <property type="match status" value="1"/>
</dbReference>
<dbReference type="eggNOG" id="KOG1082">
    <property type="taxonomic scope" value="Eukaryota"/>
</dbReference>
<keyword evidence="6" id="KW-0479">Metal-binding</keyword>
<dbReference type="InterPro" id="IPR001214">
    <property type="entry name" value="SET_dom"/>
</dbReference>
<feature type="domain" description="Pre-SET" evidence="10">
    <location>
        <begin position="1273"/>
        <end position="1349"/>
    </location>
</feature>
<dbReference type="InterPro" id="IPR046341">
    <property type="entry name" value="SET_dom_sf"/>
</dbReference>
<keyword evidence="2" id="KW-0158">Chromosome</keyword>
<evidence type="ECO:0000313" key="13">
    <source>
        <dbReference type="EMBL" id="RHN54119.1"/>
    </source>
</evidence>
<dbReference type="InterPro" id="IPR040689">
    <property type="entry name" value="SUVR5_Znf-C2H2_3rpt"/>
</dbReference>
<dbReference type="PANTHER" id="PTHR47325">
    <property type="entry name" value="HISTONE-LYSINE N-METHYLTRANSFERASE SUVR5"/>
    <property type="match status" value="1"/>
</dbReference>
<comment type="subcellular location">
    <subcellularLocation>
        <location evidence="1">Chromosome</location>
    </subcellularLocation>
</comment>
<dbReference type="eggNOG" id="KOG1721">
    <property type="taxonomic scope" value="Eukaryota"/>
</dbReference>
<keyword evidence="3 13" id="KW-0489">Methyltransferase</keyword>
<accession>G7KAR8</accession>
<evidence type="ECO:0000256" key="4">
    <source>
        <dbReference type="ARBA" id="ARBA00022679"/>
    </source>
</evidence>
<dbReference type="EMBL" id="PSQE01000005">
    <property type="protein sequence ID" value="RHN54119.1"/>
    <property type="molecule type" value="Genomic_DNA"/>
</dbReference>
<dbReference type="OMA" id="RCARADC"/>
<dbReference type="SMART" id="SM00317">
    <property type="entry name" value="SET"/>
    <property type="match status" value="1"/>
</dbReference>
<feature type="domain" description="SET" evidence="9">
    <location>
        <begin position="1352"/>
        <end position="1484"/>
    </location>
</feature>
<evidence type="ECO:0000313" key="15">
    <source>
        <dbReference type="Proteomes" id="UP000002051"/>
    </source>
</evidence>
<dbReference type="Pfam" id="PF18868">
    <property type="entry name" value="zf-C2H2_3rep"/>
    <property type="match status" value="1"/>
</dbReference>
<dbReference type="PROSITE" id="PS50157">
    <property type="entry name" value="ZINC_FINGER_C2H2_2"/>
    <property type="match status" value="3"/>
</dbReference>
<sequence>MEILPCSGVQYAGESDCPQRGSGTAFVYQEEPNCPENVEQAKLVDGQLNGSLHNMQELEIERRDDGTQNVADLLTNSNCQCNGASCCNCQGEDQKGYGGFHDFDEDMINERYLTSENSLSVVDTIDSESPNNGREGDLSFSEPKWLEGDASVALWVKWRGKWLAGIRCARADWPLSTLRAKPTHDRKKYFVIFFPHTKIYSWADMLLVRSIDEYPHPVAYKTHQVGLKLVKDLTAARRFIMQKLVVGMLNIVDQFHLNALTETARDVKVWKAFAMEASRCNGYSDFGRMLLRIHNSILAHYISANWLQHSSHSWIERCQSTNSAESVELLKEELFDSILWNDVNNLWDSPVQPILGSEWKTWKHDIMKWFTPSPPLSSSKDTPRQISLDPYQTNLQVSRKRPKLEVRRADTHASKVEFKGADHAIALVNDPGFFKNQETLSTLEAEACKLENIGKVSITNDLSGNLTDKWNDIVVEAADSGFMHTRENELTPINEMAGVISAEPGSKNRQCIAFIEAKGRQCVRWANEGDVYCCVHLSSRFLASSGNAENPGQIDTPMCDGTTVVGTKCKHRALPGSLHCKKHRPYTETDQISCLPQNTIKRKHGENYTGSENMFSKDMVLVNVEAPLQVVPVPSIAGDSLHGESNLFGKPMHSEEGHVATEALNCIGSPPFDNKNPCREAPKRYSLYCEIHLPSWLKRARNGKSRIVSKEVYSELLKGCSSWEQKVQLHEACELFYRLFKSILSLRNQVPKDVQFQWALTEASKVTGVGEFFTKLILSEKERIKLMWGFNDEMDVTPVIEEQQPLLLMPPPINHSFDNENAIKCKICSTEFPDDQALGNHWMDSHKKEAQWLFRGYACAICLDSFTNKKLLESHVQERHHVPFVEQCMLLQCIPCGSHFGSSEQLWQHVLSAHHADFKPSKAHEQQAFSTGEGSVVKHDQGNSASMENNSKTPGGPRRLACRFCGLKFDLLPDLGRHHQAAHMGPNLVSNRPAKRGVRYYAYKLKSGRLSRPKFKKGLAAAASLRMRNKANANLKRCIQASKSIGLEETTTVQPHVTETTYISGLSENQCSAVAKILFSEIQKTKPRPNNLDILSVARLACCKVNLVASLEEKFGVLSEKLYLKAAKLCSERNVVVKWHHEGFVCPKGCNLLKDQALHSPLASLPNGFVIPKSVNFSDPASDEWEVDEFHCIINSQSLGSRKKAVVLCDDISFGKESVPVICVVDQELLHSLNADGSNEPDIISSKPWDSFFYVTKPIIDQSLGLDSESPQLGCACSYSSCCPETCGHVYLFGDDYADAKDRFGKPMRGRFPYDHNGRLILEEGYLVYECNRMCRCNKSCPNRILQNGVRVKLEVFKTEKKGWGVRAGEAILRGTFVCEYIGEVLDVQEAHNRRKRYGTGNCSYFYDINARVNDMSRMIEEKAQYVIDASKNGNVSRFINHSCSPNLVSHQVLVESMDCERSHIGFYASQDIALGEELTYGFQYELVPGEGSPCLCESSKCRGRLY</sequence>
<dbReference type="PROSITE" id="PS50280">
    <property type="entry name" value="SET"/>
    <property type="match status" value="1"/>
</dbReference>
<evidence type="ECO:0000259" key="9">
    <source>
        <dbReference type="PROSITE" id="PS50280"/>
    </source>
</evidence>
<dbReference type="OrthoDB" id="308383at2759"/>
<name>G7KAR8_MEDTR</name>
<dbReference type="Gene3D" id="2.170.270.10">
    <property type="entry name" value="SET domain"/>
    <property type="match status" value="1"/>
</dbReference>
<reference evidence="16" key="4">
    <citation type="journal article" date="2018" name="Nat. Plants">
        <title>Whole-genome landscape of Medicago truncatula symbiotic genes.</title>
        <authorList>
            <person name="Pecrix Y."/>
            <person name="Staton S.E."/>
            <person name="Sallet E."/>
            <person name="Lelandais-Briere C."/>
            <person name="Moreau S."/>
            <person name="Carrere S."/>
            <person name="Blein T."/>
            <person name="Jardinaud M.F."/>
            <person name="Latrasse D."/>
            <person name="Zouine M."/>
            <person name="Zahm M."/>
            <person name="Kreplak J."/>
            <person name="Mayjonade B."/>
            <person name="Satge C."/>
            <person name="Perez M."/>
            <person name="Cauet S."/>
            <person name="Marande W."/>
            <person name="Chantry-Darmon C."/>
            <person name="Lopez-Roques C."/>
            <person name="Bouchez O."/>
            <person name="Berard A."/>
            <person name="Debelle F."/>
            <person name="Munos S."/>
            <person name="Bendahmane A."/>
            <person name="Berges H."/>
            <person name="Niebel A."/>
            <person name="Buitink J."/>
            <person name="Frugier F."/>
            <person name="Benhamed M."/>
            <person name="Crespi M."/>
            <person name="Gouzy J."/>
            <person name="Gamas P."/>
        </authorList>
    </citation>
    <scope>NUCLEOTIDE SEQUENCE [LARGE SCALE GENOMIC DNA]</scope>
    <source>
        <strain evidence="16">cv. Jemalong A17</strain>
    </source>
</reference>
<dbReference type="GO" id="GO:0005694">
    <property type="term" value="C:chromosome"/>
    <property type="evidence" value="ECO:0007669"/>
    <property type="project" value="UniProtKB-SubCell"/>
</dbReference>
<evidence type="ECO:0000256" key="6">
    <source>
        <dbReference type="PROSITE-ProRule" id="PRU00042"/>
    </source>
</evidence>
<evidence type="ECO:0000256" key="2">
    <source>
        <dbReference type="ARBA" id="ARBA00022454"/>
    </source>
</evidence>
<dbReference type="InterPro" id="IPR013087">
    <property type="entry name" value="Znf_C2H2_type"/>
</dbReference>
<dbReference type="KEGG" id="mtr:11413511"/>
<feature type="domain" description="C2H2-type" evidence="8">
    <location>
        <begin position="891"/>
        <end position="920"/>
    </location>
</feature>
<keyword evidence="6" id="KW-0863">Zinc-finger</keyword>
<proteinExistence type="predicted"/>
<dbReference type="InterPro" id="IPR003616">
    <property type="entry name" value="Post-SET_dom"/>
</dbReference>
<dbReference type="SUPFAM" id="SSF82199">
    <property type="entry name" value="SET domain"/>
    <property type="match status" value="1"/>
</dbReference>
<dbReference type="GO" id="GO:0032259">
    <property type="term" value="P:methylation"/>
    <property type="evidence" value="ECO:0007669"/>
    <property type="project" value="UniProtKB-KW"/>
</dbReference>
<evidence type="ECO:0000313" key="12">
    <source>
        <dbReference type="EMBL" id="AES94831.1"/>
    </source>
</evidence>
<dbReference type="Proteomes" id="UP000002051">
    <property type="component" value="Chromosome 5"/>
</dbReference>
<dbReference type="PROSITE" id="PS50867">
    <property type="entry name" value="PRE_SET"/>
    <property type="match status" value="1"/>
</dbReference>
<dbReference type="GO" id="GO:0140938">
    <property type="term" value="F:histone H3 methyltransferase activity"/>
    <property type="evidence" value="ECO:0000318"/>
    <property type="project" value="GO_Central"/>
</dbReference>
<dbReference type="Gene3D" id="3.30.160.60">
    <property type="entry name" value="Classic Zinc Finger"/>
    <property type="match status" value="1"/>
</dbReference>
<keyword evidence="6" id="KW-0862">Zinc</keyword>
<feature type="domain" description="C2H2-type" evidence="8">
    <location>
        <begin position="857"/>
        <end position="880"/>
    </location>
</feature>
<dbReference type="EMBL" id="CM001221">
    <property type="protein sequence ID" value="AES94831.1"/>
    <property type="molecule type" value="Genomic_DNA"/>
</dbReference>
<keyword evidence="15" id="KW-1185">Reference proteome</keyword>
<feature type="domain" description="Post-SET" evidence="11">
    <location>
        <begin position="1491"/>
        <end position="1507"/>
    </location>
</feature>
<reference evidence="12 15" key="1">
    <citation type="journal article" date="2011" name="Nature">
        <title>The Medicago genome provides insight into the evolution of rhizobial symbioses.</title>
        <authorList>
            <person name="Young N.D."/>
            <person name="Debelle F."/>
            <person name="Oldroyd G.E."/>
            <person name="Geurts R."/>
            <person name="Cannon S.B."/>
            <person name="Udvardi M.K."/>
            <person name="Benedito V.A."/>
            <person name="Mayer K.F."/>
            <person name="Gouzy J."/>
            <person name="Schoof H."/>
            <person name="Van de Peer Y."/>
            <person name="Proost S."/>
            <person name="Cook D.R."/>
            <person name="Meyers B.C."/>
            <person name="Spannagl M."/>
            <person name="Cheung F."/>
            <person name="De Mita S."/>
            <person name="Krishnakumar V."/>
            <person name="Gundlach H."/>
            <person name="Zhou S."/>
            <person name="Mudge J."/>
            <person name="Bharti A.K."/>
            <person name="Murray J.D."/>
            <person name="Naoumkina M.A."/>
            <person name="Rosen B."/>
            <person name="Silverstein K.A."/>
            <person name="Tang H."/>
            <person name="Rombauts S."/>
            <person name="Zhao P.X."/>
            <person name="Zhou P."/>
            <person name="Barbe V."/>
            <person name="Bardou P."/>
            <person name="Bechner M."/>
            <person name="Bellec A."/>
            <person name="Berger A."/>
            <person name="Berges H."/>
            <person name="Bidwell S."/>
            <person name="Bisseling T."/>
            <person name="Choisne N."/>
            <person name="Couloux A."/>
            <person name="Denny R."/>
            <person name="Deshpande S."/>
            <person name="Dai X."/>
            <person name="Doyle J.J."/>
            <person name="Dudez A.M."/>
            <person name="Farmer A.D."/>
            <person name="Fouteau S."/>
            <person name="Franken C."/>
            <person name="Gibelin C."/>
            <person name="Gish J."/>
            <person name="Goldstein S."/>
            <person name="Gonzalez A.J."/>
            <person name="Green P.J."/>
            <person name="Hallab A."/>
            <person name="Hartog M."/>
            <person name="Hua A."/>
            <person name="Humphray S.J."/>
            <person name="Jeong D.H."/>
            <person name="Jing Y."/>
            <person name="Jocker A."/>
            <person name="Kenton S.M."/>
            <person name="Kim D.J."/>
            <person name="Klee K."/>
            <person name="Lai H."/>
            <person name="Lang C."/>
            <person name="Lin S."/>
            <person name="Macmil S.L."/>
            <person name="Magdelenat G."/>
            <person name="Matthews L."/>
            <person name="McCorrison J."/>
            <person name="Monaghan E.L."/>
            <person name="Mun J.H."/>
            <person name="Najar F.Z."/>
            <person name="Nicholson C."/>
            <person name="Noirot C."/>
            <person name="O'Bleness M."/>
            <person name="Paule C.R."/>
            <person name="Poulain J."/>
            <person name="Prion F."/>
            <person name="Qin B."/>
            <person name="Qu C."/>
            <person name="Retzel E.F."/>
            <person name="Riddle C."/>
            <person name="Sallet E."/>
            <person name="Samain S."/>
            <person name="Samson N."/>
            <person name="Sanders I."/>
            <person name="Saurat O."/>
            <person name="Scarpelli C."/>
            <person name="Schiex T."/>
            <person name="Segurens B."/>
            <person name="Severin A.J."/>
            <person name="Sherrier D.J."/>
            <person name="Shi R."/>
            <person name="Sims S."/>
            <person name="Singer S.R."/>
            <person name="Sinharoy S."/>
            <person name="Sterck L."/>
            <person name="Viollet A."/>
            <person name="Wang B.B."/>
            <person name="Wang K."/>
            <person name="Wang M."/>
            <person name="Wang X."/>
            <person name="Warfsmann J."/>
            <person name="Weissenbach J."/>
            <person name="White D.D."/>
            <person name="White J.D."/>
            <person name="Wiley G.B."/>
            <person name="Wincker P."/>
            <person name="Xing Y."/>
            <person name="Yang L."/>
            <person name="Yao Z."/>
            <person name="Ying F."/>
            <person name="Zhai J."/>
            <person name="Zhou L."/>
            <person name="Zuber A."/>
            <person name="Denarie J."/>
            <person name="Dixon R.A."/>
            <person name="May G.D."/>
            <person name="Schwartz D.C."/>
            <person name="Rogers J."/>
            <person name="Quetier F."/>
            <person name="Town C.D."/>
            <person name="Roe B.A."/>
        </authorList>
    </citation>
    <scope>NUCLEOTIDE SEQUENCE [LARGE SCALE GENOMIC DNA]</scope>
    <source>
        <strain evidence="12">A17</strain>
        <strain evidence="14 15">cv. Jemalong A17</strain>
    </source>
</reference>
<evidence type="ECO:0000259" key="11">
    <source>
        <dbReference type="PROSITE" id="PS50868"/>
    </source>
</evidence>
<dbReference type="EnsemblPlants" id="AES94831">
    <property type="protein sequence ID" value="AES94831"/>
    <property type="gene ID" value="MTR_5g018850"/>
</dbReference>
<keyword evidence="5" id="KW-0949">S-adenosyl-L-methionine</keyword>
<reference evidence="13" key="5">
    <citation type="journal article" date="2018" name="Nat. Plants">
        <title>Whole-genome landscape of Medicago truncatula symbiotic genes.</title>
        <authorList>
            <person name="Pecrix Y."/>
            <person name="Gamas P."/>
            <person name="Carrere S."/>
        </authorList>
    </citation>
    <scope>NUCLEOTIDE SEQUENCE</scope>
    <source>
        <tissue evidence="13">Leaves</tissue>
    </source>
</reference>
<gene>
    <name evidence="14" type="primary">11413511</name>
    <name evidence="12" type="ordered locus">MTR_5g018850</name>
    <name evidence="13" type="ORF">MtrunA17_Chr5g0403241</name>
</gene>
<dbReference type="Gramene" id="rna29108">
    <property type="protein sequence ID" value="RHN54119.1"/>
    <property type="gene ID" value="gene29108"/>
</dbReference>
<evidence type="ECO:0000259" key="10">
    <source>
        <dbReference type="PROSITE" id="PS50867"/>
    </source>
</evidence>
<evidence type="ECO:0000256" key="7">
    <source>
        <dbReference type="SAM" id="MobiDB-lite"/>
    </source>
</evidence>
<organism evidence="12 15">
    <name type="scientific">Medicago truncatula</name>
    <name type="common">Barrel medic</name>
    <name type="synonym">Medicago tribuloides</name>
    <dbReference type="NCBI Taxonomy" id="3880"/>
    <lineage>
        <taxon>Eukaryota</taxon>
        <taxon>Viridiplantae</taxon>
        <taxon>Streptophyta</taxon>
        <taxon>Embryophyta</taxon>
        <taxon>Tracheophyta</taxon>
        <taxon>Spermatophyta</taxon>
        <taxon>Magnoliopsida</taxon>
        <taxon>eudicotyledons</taxon>
        <taxon>Gunneridae</taxon>
        <taxon>Pentapetalae</taxon>
        <taxon>rosids</taxon>
        <taxon>fabids</taxon>
        <taxon>Fabales</taxon>
        <taxon>Fabaceae</taxon>
        <taxon>Papilionoideae</taxon>
        <taxon>50 kb inversion clade</taxon>
        <taxon>NPAAA clade</taxon>
        <taxon>Hologalegina</taxon>
        <taxon>IRL clade</taxon>
        <taxon>Trifolieae</taxon>
        <taxon>Medicago</taxon>
    </lineage>
</organism>
<dbReference type="Proteomes" id="UP000265566">
    <property type="component" value="Chromosome 5"/>
</dbReference>